<name>A0A8S1EQR0_9PELO</name>
<keyword evidence="3" id="KW-0732">Signal</keyword>
<feature type="transmembrane region" description="Helical" evidence="2">
    <location>
        <begin position="190"/>
        <end position="218"/>
    </location>
</feature>
<comment type="caution">
    <text evidence="5">The sequence shown here is derived from an EMBL/GenBank/DDBJ whole genome shotgun (WGS) entry which is preliminary data.</text>
</comment>
<evidence type="ECO:0000256" key="1">
    <source>
        <dbReference type="SAM" id="MobiDB-lite"/>
    </source>
</evidence>
<keyword evidence="2" id="KW-0812">Transmembrane</keyword>
<dbReference type="OrthoDB" id="5790796at2759"/>
<feature type="chain" id="PRO_5035766201" description="C2 domain-containing protein" evidence="3">
    <location>
        <begin position="17"/>
        <end position="313"/>
    </location>
</feature>
<keyword evidence="2" id="KW-0472">Membrane</keyword>
<evidence type="ECO:0000256" key="2">
    <source>
        <dbReference type="SAM" id="Phobius"/>
    </source>
</evidence>
<gene>
    <name evidence="5" type="ORF">CBOVIS_LOCUS4447</name>
</gene>
<evidence type="ECO:0000313" key="5">
    <source>
        <dbReference type="EMBL" id="CAB3401744.1"/>
    </source>
</evidence>
<evidence type="ECO:0000259" key="4">
    <source>
        <dbReference type="Pfam" id="PF25330"/>
    </source>
</evidence>
<protein>
    <recommendedName>
        <fullName evidence="4">C2 domain-containing protein</fullName>
    </recommendedName>
</protein>
<dbReference type="InterPro" id="IPR057569">
    <property type="entry name" value="C2_nem"/>
</dbReference>
<dbReference type="Proteomes" id="UP000494206">
    <property type="component" value="Unassembled WGS sequence"/>
</dbReference>
<feature type="domain" description="C2" evidence="4">
    <location>
        <begin position="18"/>
        <end position="153"/>
    </location>
</feature>
<dbReference type="Pfam" id="PF25330">
    <property type="entry name" value="C2_nem"/>
    <property type="match status" value="1"/>
</dbReference>
<keyword evidence="2" id="KW-1133">Transmembrane helix</keyword>
<dbReference type="EMBL" id="CADEPM010000003">
    <property type="protein sequence ID" value="CAB3401744.1"/>
    <property type="molecule type" value="Genomic_DNA"/>
</dbReference>
<evidence type="ECO:0000256" key="3">
    <source>
        <dbReference type="SAM" id="SignalP"/>
    </source>
</evidence>
<keyword evidence="6" id="KW-1185">Reference proteome</keyword>
<feature type="signal peptide" evidence="3">
    <location>
        <begin position="1"/>
        <end position="16"/>
    </location>
</feature>
<accession>A0A8S1EQR0</accession>
<dbReference type="PANTHER" id="PTHR38626">
    <property type="entry name" value="SKN-1 DEPENDENT ZYGOTIC TRANSCRIPT-RELATED"/>
    <property type="match status" value="1"/>
</dbReference>
<feature type="region of interest" description="Disordered" evidence="1">
    <location>
        <begin position="225"/>
        <end position="254"/>
    </location>
</feature>
<proteinExistence type="predicted"/>
<dbReference type="InterPro" id="IPR040426">
    <property type="entry name" value="C05B5.4-like"/>
</dbReference>
<sequence length="313" mass="34832">MLHAILMVPLLAEALADTWMKVNIKKIEHKPCSFDKTSWGFETGGCAKMNYMTLDERILLSHERRSTSFEHIDGVLRPTVTYWPHTRLQDWMLSIQFIAVDPSYGIARTCDLSGFVKVFEKDYEDGDEIGKLAERDLDIEGQCFVARVNVQASKGICPWCVEEAKPAELLQPSSTTTPDPMASLATSNPFLLIAMVSLTLITVLALFGTGVILICYIAERRPASPNASHPTYELPSPVSKSTLTTSRRKISQSTWTTSTSSENWCELPTERWISYNDQTMEKGFNADVVDDYHVIADGGAKFCVSPDSGCESV</sequence>
<dbReference type="PANTHER" id="PTHR38626:SF2">
    <property type="entry name" value="CUB DOMAIN-CONTAINING PROTEIN"/>
    <property type="match status" value="1"/>
</dbReference>
<organism evidence="5 6">
    <name type="scientific">Caenorhabditis bovis</name>
    <dbReference type="NCBI Taxonomy" id="2654633"/>
    <lineage>
        <taxon>Eukaryota</taxon>
        <taxon>Metazoa</taxon>
        <taxon>Ecdysozoa</taxon>
        <taxon>Nematoda</taxon>
        <taxon>Chromadorea</taxon>
        <taxon>Rhabditida</taxon>
        <taxon>Rhabditina</taxon>
        <taxon>Rhabditomorpha</taxon>
        <taxon>Rhabditoidea</taxon>
        <taxon>Rhabditidae</taxon>
        <taxon>Peloderinae</taxon>
        <taxon>Caenorhabditis</taxon>
    </lineage>
</organism>
<evidence type="ECO:0000313" key="6">
    <source>
        <dbReference type="Proteomes" id="UP000494206"/>
    </source>
</evidence>
<dbReference type="AlphaFoldDB" id="A0A8S1EQR0"/>
<reference evidence="5 6" key="1">
    <citation type="submission" date="2020-04" db="EMBL/GenBank/DDBJ databases">
        <authorList>
            <person name="Laetsch R D."/>
            <person name="Stevens L."/>
            <person name="Kumar S."/>
            <person name="Blaxter L. M."/>
        </authorList>
    </citation>
    <scope>NUCLEOTIDE SEQUENCE [LARGE SCALE GENOMIC DNA]</scope>
</reference>